<organism evidence="1 2">
    <name type="scientific">Plasmopara halstedii</name>
    <name type="common">Downy mildew of sunflower</name>
    <dbReference type="NCBI Taxonomy" id="4781"/>
    <lineage>
        <taxon>Eukaryota</taxon>
        <taxon>Sar</taxon>
        <taxon>Stramenopiles</taxon>
        <taxon>Oomycota</taxon>
        <taxon>Peronosporomycetes</taxon>
        <taxon>Peronosporales</taxon>
        <taxon>Peronosporaceae</taxon>
        <taxon>Plasmopara</taxon>
    </lineage>
</organism>
<dbReference type="AlphaFoldDB" id="A0A0P1B1W4"/>
<dbReference type="Proteomes" id="UP000054928">
    <property type="component" value="Unassembled WGS sequence"/>
</dbReference>
<protein>
    <submittedName>
        <fullName evidence="1">Uncharacterized protein</fullName>
    </submittedName>
</protein>
<evidence type="ECO:0000313" key="1">
    <source>
        <dbReference type="EMBL" id="CEG48685.1"/>
    </source>
</evidence>
<dbReference type="EMBL" id="CCYD01002939">
    <property type="protein sequence ID" value="CEG48685.1"/>
    <property type="molecule type" value="Genomic_DNA"/>
</dbReference>
<accession>A0A0P1B1W4</accession>
<name>A0A0P1B1W4_PLAHL</name>
<proteinExistence type="predicted"/>
<keyword evidence="2" id="KW-1185">Reference proteome</keyword>
<dbReference type="RefSeq" id="XP_024585054.1">
    <property type="nucleotide sequence ID" value="XM_024719791.1"/>
</dbReference>
<dbReference type="GeneID" id="36401550"/>
<reference evidence="2" key="1">
    <citation type="submission" date="2014-09" db="EMBL/GenBank/DDBJ databases">
        <authorList>
            <person name="Sharma Rahul"/>
            <person name="Thines Marco"/>
        </authorList>
    </citation>
    <scope>NUCLEOTIDE SEQUENCE [LARGE SCALE GENOMIC DNA]</scope>
</reference>
<evidence type="ECO:0000313" key="2">
    <source>
        <dbReference type="Proteomes" id="UP000054928"/>
    </source>
</evidence>
<sequence>MDGFRVIDVHQLQDRCDSGGPNIQYDGQIALGSRGDVNDHLFLENVLTLHVLRRYITRTYCFLSREYHE</sequence>